<reference evidence="3 4" key="1">
    <citation type="submission" date="2018-10" db="EMBL/GenBank/DDBJ databases">
        <title>Complete genome sequence of Brevundimonas naejangsanensis BRV3.</title>
        <authorList>
            <person name="Berrios L."/>
            <person name="Ely B."/>
        </authorList>
    </citation>
    <scope>NUCLEOTIDE SEQUENCE [LARGE SCALE GENOMIC DNA]</scope>
    <source>
        <strain evidence="3 4">BRV3</strain>
    </source>
</reference>
<feature type="signal peptide" evidence="2">
    <location>
        <begin position="1"/>
        <end position="27"/>
    </location>
</feature>
<sequence>MTSRPLAAPVAAVAAFLLLCAAPAARAQHIVHDPAAYARLVEDARTALAQLRALQDQVEQGKALLDSLNSVSGVNALATALGLPEVRNPLPGLHALRAAAEGDLAALGDLADRAAAIRGETRLYTPPSGDLPAAEAFYLDSLERAGARAARDLAVGEAVGRASDRRLEGLESLRRALDAAPHARAVLDLEARLAAETALVQNEQLRLQGLALTQAAESRLEDQRAREQAEAARKTRQALYARTMGEP</sequence>
<organism evidence="3 4">
    <name type="scientific">Brevundimonas naejangsanensis</name>
    <dbReference type="NCBI Taxonomy" id="588932"/>
    <lineage>
        <taxon>Bacteria</taxon>
        <taxon>Pseudomonadati</taxon>
        <taxon>Pseudomonadota</taxon>
        <taxon>Alphaproteobacteria</taxon>
        <taxon>Caulobacterales</taxon>
        <taxon>Caulobacteraceae</taxon>
        <taxon>Brevundimonas</taxon>
    </lineage>
</organism>
<dbReference type="InterPro" id="IPR023220">
    <property type="entry name" value="T4SS_VirB5-domain"/>
</dbReference>
<dbReference type="Pfam" id="PF07996">
    <property type="entry name" value="T4SS"/>
    <property type="match status" value="1"/>
</dbReference>
<evidence type="ECO:0000256" key="2">
    <source>
        <dbReference type="SAM" id="SignalP"/>
    </source>
</evidence>
<dbReference type="CDD" id="cd14262">
    <property type="entry name" value="VirB5_like"/>
    <property type="match status" value="1"/>
</dbReference>
<dbReference type="EMBL" id="CP032707">
    <property type="protein sequence ID" value="AYG95634.1"/>
    <property type="molecule type" value="Genomic_DNA"/>
</dbReference>
<dbReference type="InterPro" id="IPR014158">
    <property type="entry name" value="T4SS_VirB5"/>
</dbReference>
<evidence type="ECO:0000313" key="4">
    <source>
        <dbReference type="Proteomes" id="UP000276984"/>
    </source>
</evidence>
<keyword evidence="1" id="KW-0175">Coiled coil</keyword>
<dbReference type="SUPFAM" id="SSF101082">
    <property type="entry name" value="Typo IV secretion system protein TraC"/>
    <property type="match status" value="1"/>
</dbReference>
<dbReference type="AlphaFoldDB" id="A0A494RQ19"/>
<dbReference type="OrthoDB" id="7185686at2"/>
<protein>
    <submittedName>
        <fullName evidence="3">Type IV secretion system protein</fullName>
    </submittedName>
</protein>
<evidence type="ECO:0000256" key="1">
    <source>
        <dbReference type="SAM" id="Coils"/>
    </source>
</evidence>
<gene>
    <name evidence="3" type="ORF">D8I30_10910</name>
</gene>
<dbReference type="Proteomes" id="UP000276984">
    <property type="component" value="Chromosome"/>
</dbReference>
<keyword evidence="4" id="KW-1185">Reference proteome</keyword>
<proteinExistence type="predicted"/>
<accession>A0A494RQ19</accession>
<dbReference type="Gene3D" id="1.20.58.430">
    <property type="entry name" value="Type IV secretion system, VirB5-domain"/>
    <property type="match status" value="1"/>
</dbReference>
<feature type="chain" id="PRO_5019771046" evidence="2">
    <location>
        <begin position="28"/>
        <end position="247"/>
    </location>
</feature>
<keyword evidence="2" id="KW-0732">Signal</keyword>
<dbReference type="RefSeq" id="WP_121482768.1">
    <property type="nucleotide sequence ID" value="NZ_CP032707.1"/>
</dbReference>
<feature type="coiled-coil region" evidence="1">
    <location>
        <begin position="37"/>
        <end position="71"/>
    </location>
</feature>
<name>A0A494RQ19_9CAUL</name>
<evidence type="ECO:0000313" key="3">
    <source>
        <dbReference type="EMBL" id="AYG95634.1"/>
    </source>
</evidence>